<dbReference type="EMBL" id="DWUX01000241">
    <property type="protein sequence ID" value="HJD41131.1"/>
    <property type="molecule type" value="Genomic_DNA"/>
</dbReference>
<dbReference type="Proteomes" id="UP000823850">
    <property type="component" value="Unassembled WGS sequence"/>
</dbReference>
<sequence>MIDQAYQELDALQIKDGKKMDFTAPQVLLSQSLAKELGKQPGDSLEVGEQTYSITGVFQEQSSVLHFIPPAEQKLIFSQSPVQEELLVSKILFWNENNSFLYARDSSYELDGHYGQTFHGKFHNIALMKRTIKGISFFFLFLLVLPFLWSGIVFSWKLLVKAYTDSQKPFFYRVFFIASGILLVIVICSAWCWLFGKMIPPRQYLPPEQIFDGYYYINEIKNFYGNIQGECGTLFSFRILTELPIMQSLVYILCVGIFLGSLHWMKKCILHT</sequence>
<evidence type="ECO:0008006" key="4">
    <source>
        <dbReference type="Google" id="ProtNLM"/>
    </source>
</evidence>
<dbReference type="AlphaFoldDB" id="A0A9D2U4N7"/>
<evidence type="ECO:0000313" key="3">
    <source>
        <dbReference type="Proteomes" id="UP000823850"/>
    </source>
</evidence>
<reference evidence="2" key="1">
    <citation type="journal article" date="2021" name="PeerJ">
        <title>Extensive microbial diversity within the chicken gut microbiome revealed by metagenomics and culture.</title>
        <authorList>
            <person name="Gilroy R."/>
            <person name="Ravi A."/>
            <person name="Getino M."/>
            <person name="Pursley I."/>
            <person name="Horton D.L."/>
            <person name="Alikhan N.F."/>
            <person name="Baker D."/>
            <person name="Gharbi K."/>
            <person name="Hall N."/>
            <person name="Watson M."/>
            <person name="Adriaenssens E.M."/>
            <person name="Foster-Nyarko E."/>
            <person name="Jarju S."/>
            <person name="Secka A."/>
            <person name="Antonio M."/>
            <person name="Oren A."/>
            <person name="Chaudhuri R.R."/>
            <person name="La Ragione R."/>
            <person name="Hildebrand F."/>
            <person name="Pallen M.J."/>
        </authorList>
    </citation>
    <scope>NUCLEOTIDE SEQUENCE</scope>
    <source>
        <strain evidence="2">ChiW19-6364</strain>
    </source>
</reference>
<gene>
    <name evidence="2" type="ORF">H9913_14030</name>
</gene>
<protein>
    <recommendedName>
        <fullName evidence="4">MacB-like periplasmic core domain-containing protein</fullName>
    </recommendedName>
</protein>
<proteinExistence type="predicted"/>
<organism evidence="2 3">
    <name type="scientific">Candidatus Blautia stercoripullorum</name>
    <dbReference type="NCBI Taxonomy" id="2838502"/>
    <lineage>
        <taxon>Bacteria</taxon>
        <taxon>Bacillati</taxon>
        <taxon>Bacillota</taxon>
        <taxon>Clostridia</taxon>
        <taxon>Lachnospirales</taxon>
        <taxon>Lachnospiraceae</taxon>
        <taxon>Blautia</taxon>
    </lineage>
</organism>
<evidence type="ECO:0000256" key="1">
    <source>
        <dbReference type="SAM" id="Phobius"/>
    </source>
</evidence>
<feature type="transmembrane region" description="Helical" evidence="1">
    <location>
        <begin position="137"/>
        <end position="158"/>
    </location>
</feature>
<name>A0A9D2U4N7_9FIRM</name>
<comment type="caution">
    <text evidence="2">The sequence shown here is derived from an EMBL/GenBank/DDBJ whole genome shotgun (WGS) entry which is preliminary data.</text>
</comment>
<evidence type="ECO:0000313" key="2">
    <source>
        <dbReference type="EMBL" id="HJD41131.1"/>
    </source>
</evidence>
<reference evidence="2" key="2">
    <citation type="submission" date="2021-04" db="EMBL/GenBank/DDBJ databases">
        <authorList>
            <person name="Gilroy R."/>
        </authorList>
    </citation>
    <scope>NUCLEOTIDE SEQUENCE</scope>
    <source>
        <strain evidence="2">ChiW19-6364</strain>
    </source>
</reference>
<feature type="transmembrane region" description="Helical" evidence="1">
    <location>
        <begin position="170"/>
        <end position="195"/>
    </location>
</feature>
<feature type="transmembrane region" description="Helical" evidence="1">
    <location>
        <begin position="248"/>
        <end position="265"/>
    </location>
</feature>
<keyword evidence="1" id="KW-0812">Transmembrane</keyword>
<accession>A0A9D2U4N7</accession>
<keyword evidence="1" id="KW-1133">Transmembrane helix</keyword>
<keyword evidence="1" id="KW-0472">Membrane</keyword>